<organism evidence="1 2">
    <name type="scientific">Callosobruchus maculatus</name>
    <name type="common">Southern cowpea weevil</name>
    <name type="synonym">Pulse bruchid</name>
    <dbReference type="NCBI Taxonomy" id="64391"/>
    <lineage>
        <taxon>Eukaryota</taxon>
        <taxon>Metazoa</taxon>
        <taxon>Ecdysozoa</taxon>
        <taxon>Arthropoda</taxon>
        <taxon>Hexapoda</taxon>
        <taxon>Insecta</taxon>
        <taxon>Pterygota</taxon>
        <taxon>Neoptera</taxon>
        <taxon>Endopterygota</taxon>
        <taxon>Coleoptera</taxon>
        <taxon>Polyphaga</taxon>
        <taxon>Cucujiformia</taxon>
        <taxon>Chrysomeloidea</taxon>
        <taxon>Chrysomelidae</taxon>
        <taxon>Bruchinae</taxon>
        <taxon>Bruchini</taxon>
        <taxon>Callosobruchus</taxon>
    </lineage>
</organism>
<accession>A0A653CHS3</accession>
<dbReference type="AlphaFoldDB" id="A0A653CHS3"/>
<gene>
    <name evidence="1" type="ORF">CALMAC_LOCUS9076</name>
</gene>
<proteinExistence type="predicted"/>
<name>A0A653CHS3_CALMS</name>
<sequence length="55" mass="6391">MRTAKVWPIQITRSGTIIDGTYPVITHSHQIFAVMRRVPGCFRFFAYFFVSILNV</sequence>
<reference evidence="1 2" key="1">
    <citation type="submission" date="2019-01" db="EMBL/GenBank/DDBJ databases">
        <authorList>
            <person name="Sayadi A."/>
        </authorList>
    </citation>
    <scope>NUCLEOTIDE SEQUENCE [LARGE SCALE GENOMIC DNA]</scope>
</reference>
<dbReference type="EMBL" id="CAACVG010007827">
    <property type="protein sequence ID" value="VEN47246.1"/>
    <property type="molecule type" value="Genomic_DNA"/>
</dbReference>
<dbReference type="Proteomes" id="UP000410492">
    <property type="component" value="Unassembled WGS sequence"/>
</dbReference>
<evidence type="ECO:0000313" key="2">
    <source>
        <dbReference type="Proteomes" id="UP000410492"/>
    </source>
</evidence>
<evidence type="ECO:0000313" key="1">
    <source>
        <dbReference type="EMBL" id="VEN47246.1"/>
    </source>
</evidence>
<protein>
    <submittedName>
        <fullName evidence="1">Uncharacterized protein</fullName>
    </submittedName>
</protein>
<keyword evidence="2" id="KW-1185">Reference proteome</keyword>